<accession>A0A1G4BDT8</accession>
<dbReference type="EMBL" id="MJBS01000035">
    <property type="protein sequence ID" value="OHE99516.1"/>
    <property type="molecule type" value="Genomic_DNA"/>
</dbReference>
<dbReference type="Proteomes" id="UP000176998">
    <property type="component" value="Unassembled WGS sequence"/>
</dbReference>
<proteinExistence type="predicted"/>
<evidence type="ECO:0000313" key="1">
    <source>
        <dbReference type="EMBL" id="OHE99516.1"/>
    </source>
</evidence>
<sequence length="150" mass="16935">MANPQTTSKNSPIGAGAVVVPEIKLPKPITTKSETHRRRQHHRPSDIAIFPPRKTDIVLVRTARYLPSPRLLQWHQQQVSLYAARTNACSSFSVSASLAATTHRKPKILLSTRNLTWVKANNGVWVKVPLTTRNRQIVPKKKIHLKVKMQ</sequence>
<name>A0A1G4BDT8_9PEZI</name>
<protein>
    <submittedName>
        <fullName evidence="1">Uncharacterized protein</fullName>
    </submittedName>
</protein>
<organism evidence="1 2">
    <name type="scientific">Colletotrichum orchidophilum</name>
    <dbReference type="NCBI Taxonomy" id="1209926"/>
    <lineage>
        <taxon>Eukaryota</taxon>
        <taxon>Fungi</taxon>
        <taxon>Dikarya</taxon>
        <taxon>Ascomycota</taxon>
        <taxon>Pezizomycotina</taxon>
        <taxon>Sordariomycetes</taxon>
        <taxon>Hypocreomycetidae</taxon>
        <taxon>Glomerellales</taxon>
        <taxon>Glomerellaceae</taxon>
        <taxon>Colletotrichum</taxon>
    </lineage>
</organism>
<dbReference type="OrthoDB" id="4832308at2759"/>
<gene>
    <name evidence="1" type="ORF">CORC01_05094</name>
</gene>
<keyword evidence="2" id="KW-1185">Reference proteome</keyword>
<comment type="caution">
    <text evidence="1">The sequence shown here is derived from an EMBL/GenBank/DDBJ whole genome shotgun (WGS) entry which is preliminary data.</text>
</comment>
<dbReference type="GeneID" id="34558250"/>
<reference evidence="1 2" key="1">
    <citation type="submission" date="2016-09" db="EMBL/GenBank/DDBJ databases">
        <authorList>
            <person name="Capua I."/>
            <person name="De Benedictis P."/>
            <person name="Joannis T."/>
            <person name="Lombin L.H."/>
            <person name="Cattoli G."/>
        </authorList>
    </citation>
    <scope>NUCLEOTIDE SEQUENCE [LARGE SCALE GENOMIC DNA]</scope>
    <source>
        <strain evidence="1 2">IMI 309357</strain>
    </source>
</reference>
<dbReference type="AlphaFoldDB" id="A0A1G4BDT8"/>
<dbReference type="RefSeq" id="XP_022476664.1">
    <property type="nucleotide sequence ID" value="XM_022616740.1"/>
</dbReference>
<evidence type="ECO:0000313" key="2">
    <source>
        <dbReference type="Proteomes" id="UP000176998"/>
    </source>
</evidence>